<evidence type="ECO:0000256" key="2">
    <source>
        <dbReference type="SAM" id="MobiDB-lite"/>
    </source>
</evidence>
<keyword evidence="3" id="KW-0732">Signal</keyword>
<comment type="similarity">
    <text evidence="1">Belongs to the TonB-dependent receptor family.</text>
</comment>
<dbReference type="PROSITE" id="PS52016">
    <property type="entry name" value="TONB_DEPENDENT_REC_3"/>
    <property type="match status" value="1"/>
</dbReference>
<evidence type="ECO:0000313" key="5">
    <source>
        <dbReference type="EMBL" id="NBL64243.1"/>
    </source>
</evidence>
<feature type="domain" description="TonB-dependent receptor plug" evidence="4">
    <location>
        <begin position="108"/>
        <end position="212"/>
    </location>
</feature>
<organism evidence="5 6">
    <name type="scientific">Flavobacterium ichthyis</name>
    <dbReference type="NCBI Taxonomy" id="2698827"/>
    <lineage>
        <taxon>Bacteria</taxon>
        <taxon>Pseudomonadati</taxon>
        <taxon>Bacteroidota</taxon>
        <taxon>Flavobacteriia</taxon>
        <taxon>Flavobacteriales</taxon>
        <taxon>Flavobacteriaceae</taxon>
        <taxon>Flavobacterium</taxon>
    </lineage>
</organism>
<comment type="caution">
    <text evidence="5">The sequence shown here is derived from an EMBL/GenBank/DDBJ whole genome shotgun (WGS) entry which is preliminary data.</text>
</comment>
<keyword evidence="1" id="KW-0812">Transmembrane</keyword>
<evidence type="ECO:0000313" key="6">
    <source>
        <dbReference type="Proteomes" id="UP000798602"/>
    </source>
</evidence>
<dbReference type="InterPro" id="IPR008969">
    <property type="entry name" value="CarboxyPept-like_regulatory"/>
</dbReference>
<protein>
    <submittedName>
        <fullName evidence="5">SusC/RagA family TonB-linked outer membrane protein</fullName>
    </submittedName>
</protein>
<dbReference type="InterPro" id="IPR023997">
    <property type="entry name" value="TonB-dep_OMP_SusC/RagA_CS"/>
</dbReference>
<name>A0ABW9ZBU3_9FLAO</name>
<feature type="region of interest" description="Disordered" evidence="2">
    <location>
        <begin position="836"/>
        <end position="856"/>
    </location>
</feature>
<keyword evidence="1" id="KW-0813">Transport</keyword>
<comment type="subcellular location">
    <subcellularLocation>
        <location evidence="1">Cell outer membrane</location>
        <topology evidence="1">Multi-pass membrane protein</topology>
    </subcellularLocation>
</comment>
<evidence type="ECO:0000256" key="1">
    <source>
        <dbReference type="PROSITE-ProRule" id="PRU01360"/>
    </source>
</evidence>
<keyword evidence="1" id="KW-0998">Cell outer membrane</keyword>
<dbReference type="EMBL" id="JAABLM010000003">
    <property type="protein sequence ID" value="NBL64243.1"/>
    <property type="molecule type" value="Genomic_DNA"/>
</dbReference>
<keyword evidence="1" id="KW-1134">Transmembrane beta strand</keyword>
<dbReference type="InterPro" id="IPR023996">
    <property type="entry name" value="TonB-dep_OMP_SusC/RagA"/>
</dbReference>
<sequence>MKNFIFGVFAFLLFHGAMVAQEITGKVQDQDGLPLPGVTITAPNSSAVSDFDGNFSINAEVGQQLTFSFLGYNSVSLPAASGMTISMSSSATDLSEVVVIGYGTAKRSELTGSVSTIKSGEITKQPAFNALQSLQGKAAGVNIIANDAPGATPTIIIRGLGTAEGGRTPIFVVDGVITGSIANLAPSDIESFDIVKDAATAAIYGSNAANGVVLITTKRGRTGKTRVNVDSFYGARSTVNAVKMANADQYITYFNDFQRFSPQTANTYFLQENQPYDTDWYDELTDIGMINSNNISFSGGGESSTYFFSFNNFNEDGILKNQDITRNTLRSNTSFKALNDRLKITNNVNLTFTKSTPKPFGAFSDAYRQSPLTPVYYPTGQWGQNFVNATTGVIGYLPTNPGDRIGRLNTAANPVASVHFANERNKMTELQGSIEAEYKITDWLKITSRFGATKSFSKRRVYSDLMGTWLAGDPTRTQAEYEANHDAMEDNVTTWSYNSLSYADVESYRYNWDNFLTFEHSFGKHNFDAVLGATQDRRNDVYTSTIRGFDVPTQSNYWNINFAEGVKIAEQQFSTPTQILSYFGRLQYNFDERYFISGVIRRDGNSDFRNNRNYWGTFPSVSAGWVISNESFMAESKTFDFLKLRAGYGEVGNSNIPRNQSSVITNPGSNSVNYVFGPNQDFIYGAAYGTPATDLMWEVTKEINAGIDFAILDNKLSGNIDYYNRLNTNSILKIKPIMNSPNMQDFFDHGGEVRNEGFEVGLNWRDQINDDFSYSIGGNYSRNTNTLESVKPAYDGYIGGSLGNGQITKQLREGQPIYSWWMFETEGVWQNQAEIDSNPRIGNPQPGQLRYKDQNGDGLIDDRDKKFFGSYIPKFTYALSVNVNYKNFDFSVDGIGVGGNKVYNGLKGTRIDGGENIAAETFNNRWTGEGSTNSNPGANRDALASNYYLEDGDYFRINNITLGYTFKELPGISKLRVYGTAQNPFMFTKYSGFTPELNQNGNPGETAGIELSAYPTLKTFIFGINLEL</sequence>
<feature type="chain" id="PRO_5047307658" evidence="3">
    <location>
        <begin position="21"/>
        <end position="1028"/>
    </location>
</feature>
<dbReference type="InterPro" id="IPR037066">
    <property type="entry name" value="Plug_dom_sf"/>
</dbReference>
<dbReference type="Proteomes" id="UP000798602">
    <property type="component" value="Unassembled WGS sequence"/>
</dbReference>
<dbReference type="Pfam" id="PF13715">
    <property type="entry name" value="CarbopepD_reg_2"/>
    <property type="match status" value="1"/>
</dbReference>
<dbReference type="InterPro" id="IPR039426">
    <property type="entry name" value="TonB-dep_rcpt-like"/>
</dbReference>
<feature type="signal peptide" evidence="3">
    <location>
        <begin position="1"/>
        <end position="20"/>
    </location>
</feature>
<proteinExistence type="inferred from homology"/>
<accession>A0ABW9ZBU3</accession>
<evidence type="ECO:0000256" key="3">
    <source>
        <dbReference type="SAM" id="SignalP"/>
    </source>
</evidence>
<dbReference type="Pfam" id="PF07715">
    <property type="entry name" value="Plug"/>
    <property type="match status" value="1"/>
</dbReference>
<dbReference type="NCBIfam" id="TIGR04056">
    <property type="entry name" value="OMP_RagA_SusC"/>
    <property type="match status" value="1"/>
</dbReference>
<gene>
    <name evidence="5" type="ORF">GV828_03395</name>
</gene>
<keyword evidence="1" id="KW-0472">Membrane</keyword>
<dbReference type="Gene3D" id="2.170.130.10">
    <property type="entry name" value="TonB-dependent receptor, plug domain"/>
    <property type="match status" value="1"/>
</dbReference>
<dbReference type="InterPro" id="IPR012910">
    <property type="entry name" value="Plug_dom"/>
</dbReference>
<evidence type="ECO:0000259" key="4">
    <source>
        <dbReference type="Pfam" id="PF07715"/>
    </source>
</evidence>
<dbReference type="RefSeq" id="WP_166536071.1">
    <property type="nucleotide sequence ID" value="NZ_JAABLM010000003.1"/>
</dbReference>
<keyword evidence="6" id="KW-1185">Reference proteome</keyword>
<dbReference type="SUPFAM" id="SSF49464">
    <property type="entry name" value="Carboxypeptidase regulatory domain-like"/>
    <property type="match status" value="1"/>
</dbReference>
<dbReference type="NCBIfam" id="TIGR04057">
    <property type="entry name" value="SusC_RagA_signa"/>
    <property type="match status" value="1"/>
</dbReference>
<dbReference type="SUPFAM" id="SSF56935">
    <property type="entry name" value="Porins"/>
    <property type="match status" value="1"/>
</dbReference>
<reference evidence="6" key="1">
    <citation type="submission" date="2020-01" db="EMBL/GenBank/DDBJ databases">
        <title>Sphingomonas sp. strain CSW-10.</title>
        <authorList>
            <person name="Chen W.-M."/>
        </authorList>
    </citation>
    <scope>NUCLEOTIDE SEQUENCE [LARGE SCALE GENOMIC DNA]</scope>
    <source>
        <strain evidence="6">NST-5</strain>
    </source>
</reference>